<keyword evidence="1" id="KW-0732">Signal</keyword>
<dbReference type="Gene3D" id="3.10.100.10">
    <property type="entry name" value="Mannose-Binding Protein A, subunit A"/>
    <property type="match status" value="1"/>
</dbReference>
<dbReference type="InterPro" id="IPR001304">
    <property type="entry name" value="C-type_lectin-like"/>
</dbReference>
<sequence length="286" mass="33185">MYNLRMLSVFLALYTIILGITKAVIVEERAIQPDNIKHLNDKSTNTCSNFMASRVQHTQLFMEAYCDVKRMTVTIVGQDMGCGQNLYIVGLTRPDIGKPLNTWKTCNQTWQKTNDDNVEWCSYDCDCSGVCEQVMLLRWPVTISESSWTLCDISEQCNDVCDEKYKWRFRESCYHLSPEKKDQHDAVTYCNSLGAKLITIETMDEFEYIRMRLESSDADSTWVSATRINGTFFWITGAELEANSTMWSENQPDIWEVCVEMRCPFHYYVNDIPCDCDNHPLCEFQP</sequence>
<dbReference type="CDD" id="cd00037">
    <property type="entry name" value="CLECT"/>
    <property type="match status" value="1"/>
</dbReference>
<dbReference type="SUPFAM" id="SSF56436">
    <property type="entry name" value="C-type lectin-like"/>
    <property type="match status" value="1"/>
</dbReference>
<dbReference type="Pfam" id="PF00059">
    <property type="entry name" value="Lectin_C"/>
    <property type="match status" value="1"/>
</dbReference>
<comment type="caution">
    <text evidence="3">The sequence shown here is derived from an EMBL/GenBank/DDBJ whole genome shotgun (WGS) entry which is preliminary data.</text>
</comment>
<dbReference type="InterPro" id="IPR016187">
    <property type="entry name" value="CTDL_fold"/>
</dbReference>
<dbReference type="AlphaFoldDB" id="A0AAD9JUR9"/>
<feature type="chain" id="PRO_5042025340" description="C-type lectin domain-containing protein" evidence="1">
    <location>
        <begin position="24"/>
        <end position="286"/>
    </location>
</feature>
<protein>
    <recommendedName>
        <fullName evidence="2">C-type lectin domain-containing protein</fullName>
    </recommendedName>
</protein>
<evidence type="ECO:0000259" key="2">
    <source>
        <dbReference type="PROSITE" id="PS50041"/>
    </source>
</evidence>
<evidence type="ECO:0000256" key="1">
    <source>
        <dbReference type="SAM" id="SignalP"/>
    </source>
</evidence>
<name>A0AAD9JUR9_9ANNE</name>
<gene>
    <name evidence="3" type="ORF">LSH36_160g05010</name>
</gene>
<dbReference type="SMART" id="SM00034">
    <property type="entry name" value="CLECT"/>
    <property type="match status" value="1"/>
</dbReference>
<dbReference type="PROSITE" id="PS50041">
    <property type="entry name" value="C_TYPE_LECTIN_2"/>
    <property type="match status" value="1"/>
</dbReference>
<organism evidence="3 4">
    <name type="scientific">Paralvinella palmiformis</name>
    <dbReference type="NCBI Taxonomy" id="53620"/>
    <lineage>
        <taxon>Eukaryota</taxon>
        <taxon>Metazoa</taxon>
        <taxon>Spiralia</taxon>
        <taxon>Lophotrochozoa</taxon>
        <taxon>Annelida</taxon>
        <taxon>Polychaeta</taxon>
        <taxon>Sedentaria</taxon>
        <taxon>Canalipalpata</taxon>
        <taxon>Terebellida</taxon>
        <taxon>Terebelliformia</taxon>
        <taxon>Alvinellidae</taxon>
        <taxon>Paralvinella</taxon>
    </lineage>
</organism>
<feature type="signal peptide" evidence="1">
    <location>
        <begin position="1"/>
        <end position="23"/>
    </location>
</feature>
<evidence type="ECO:0000313" key="4">
    <source>
        <dbReference type="Proteomes" id="UP001208570"/>
    </source>
</evidence>
<keyword evidence="4" id="KW-1185">Reference proteome</keyword>
<dbReference type="EMBL" id="JAODUP010000160">
    <property type="protein sequence ID" value="KAK2159035.1"/>
    <property type="molecule type" value="Genomic_DNA"/>
</dbReference>
<feature type="domain" description="C-type lectin" evidence="2">
    <location>
        <begin position="169"/>
        <end position="283"/>
    </location>
</feature>
<evidence type="ECO:0000313" key="3">
    <source>
        <dbReference type="EMBL" id="KAK2159035.1"/>
    </source>
</evidence>
<dbReference type="Proteomes" id="UP001208570">
    <property type="component" value="Unassembled WGS sequence"/>
</dbReference>
<dbReference type="InterPro" id="IPR016186">
    <property type="entry name" value="C-type_lectin-like/link_sf"/>
</dbReference>
<reference evidence="3" key="1">
    <citation type="journal article" date="2023" name="Mol. Biol. Evol.">
        <title>Third-Generation Sequencing Reveals the Adaptive Role of the Epigenome in Three Deep-Sea Polychaetes.</title>
        <authorList>
            <person name="Perez M."/>
            <person name="Aroh O."/>
            <person name="Sun Y."/>
            <person name="Lan Y."/>
            <person name="Juniper S.K."/>
            <person name="Young C.R."/>
            <person name="Angers B."/>
            <person name="Qian P.Y."/>
        </authorList>
    </citation>
    <scope>NUCLEOTIDE SEQUENCE</scope>
    <source>
        <strain evidence="3">P08H-3</strain>
    </source>
</reference>
<accession>A0AAD9JUR9</accession>
<proteinExistence type="predicted"/>